<evidence type="ECO:0000259" key="3">
    <source>
        <dbReference type="Pfam" id="PF20028"/>
    </source>
</evidence>
<gene>
    <name evidence="4" type="ORF">H6G94_21725</name>
</gene>
<name>A0ABR8HDM0_NOSPU</name>
<evidence type="ECO:0000259" key="2">
    <source>
        <dbReference type="Pfam" id="PF19963"/>
    </source>
</evidence>
<sequence>MGLPGSLLKEIEAALLAAFPDTVDLEKMLRYQFDKPLDFKGNKYTEIIFRLIVEFESKNKLPELIDSALKENPGNSELNEINQKIKDFYSSNGNPIIKSFEEELKPILDAIDFRICKSICYKIIPDLNINLPNFDIDNFNSLKNLFFYKYSNLLSDGTLPILKFVYFLACEKTLQQSTSQKLQKWVKNTVDKYNLKSPTYFESELPEVLHAYLLIIVKSENNNNYRLNAYFIPNEEDKKNIEPLDIELAEKGILCTFDKIPEKIPEFIKKSERHIINHTTRPWELTIEFFLPIAHLNEKVEHWKYTCNDELDDSLLGEKCRVVVRSSDRLERGDWIRALRFGIDRLKNVRAELNEQIIQEKFVHLTELSSFKGKTLKNTLEKDKIGLKLSCPPPAVSDEKYKELFKAILISGIPIAVWKRSSIPNMNPLDEFNNFLNVNSLSSCSKLFNLLLEERKLAYQEAQCENYLGYHLGVLCEEPNLEEFPDLKAALMNL</sequence>
<organism evidence="4 5">
    <name type="scientific">Nostoc punctiforme FACHB-252</name>
    <dbReference type="NCBI Taxonomy" id="1357509"/>
    <lineage>
        <taxon>Bacteria</taxon>
        <taxon>Bacillati</taxon>
        <taxon>Cyanobacteriota</taxon>
        <taxon>Cyanophyceae</taxon>
        <taxon>Nostocales</taxon>
        <taxon>Nostocaceae</taxon>
        <taxon>Nostoc</taxon>
    </lineage>
</organism>
<evidence type="ECO:0000259" key="1">
    <source>
        <dbReference type="Pfam" id="PF19955"/>
    </source>
</evidence>
<dbReference type="Proteomes" id="UP000606396">
    <property type="component" value="Unassembled WGS sequence"/>
</dbReference>
<dbReference type="InterPro" id="IPR045450">
    <property type="entry name" value="VMAP_C"/>
</dbReference>
<dbReference type="RefSeq" id="WP_190951027.1">
    <property type="nucleotide sequence ID" value="NZ_JACJTC010000016.1"/>
</dbReference>
<dbReference type="Pfam" id="PF19955">
    <property type="entry name" value="EAD1"/>
    <property type="match status" value="1"/>
</dbReference>
<dbReference type="EMBL" id="JACJTC010000016">
    <property type="protein sequence ID" value="MBD2613862.1"/>
    <property type="molecule type" value="Genomic_DNA"/>
</dbReference>
<comment type="caution">
    <text evidence="4">The sequence shown here is derived from an EMBL/GenBank/DDBJ whole genome shotgun (WGS) entry which is preliminary data.</text>
</comment>
<feature type="domain" description="vWA-MoxR associated protein middle region 1" evidence="2">
    <location>
        <begin position="133"/>
        <end position="217"/>
    </location>
</feature>
<dbReference type="Pfam" id="PF19963">
    <property type="entry name" value="VMAP-M1"/>
    <property type="match status" value="1"/>
</dbReference>
<evidence type="ECO:0000313" key="5">
    <source>
        <dbReference type="Proteomes" id="UP000606396"/>
    </source>
</evidence>
<feature type="domain" description="Effector-associated" evidence="1">
    <location>
        <begin position="1"/>
        <end position="84"/>
    </location>
</feature>
<keyword evidence="5" id="KW-1185">Reference proteome</keyword>
<dbReference type="InterPro" id="IPR045440">
    <property type="entry name" value="VMAP-M1"/>
</dbReference>
<accession>A0ABR8HDM0</accession>
<protein>
    <submittedName>
        <fullName evidence="4">Uncharacterized protein</fullName>
    </submittedName>
</protein>
<dbReference type="Pfam" id="PF20028">
    <property type="entry name" value="VMAP-C"/>
    <property type="match status" value="1"/>
</dbReference>
<feature type="domain" description="vWA-MoxR associated protein C-terminal" evidence="3">
    <location>
        <begin position="253"/>
        <end position="479"/>
    </location>
</feature>
<dbReference type="InterPro" id="IPR045430">
    <property type="entry name" value="EAD1"/>
</dbReference>
<reference evidence="4 5" key="1">
    <citation type="journal article" date="2020" name="ISME J.">
        <title>Comparative genomics reveals insights into cyanobacterial evolution and habitat adaptation.</title>
        <authorList>
            <person name="Chen M.Y."/>
            <person name="Teng W.K."/>
            <person name="Zhao L."/>
            <person name="Hu C.X."/>
            <person name="Zhou Y.K."/>
            <person name="Han B.P."/>
            <person name="Song L.R."/>
            <person name="Shu W.S."/>
        </authorList>
    </citation>
    <scope>NUCLEOTIDE SEQUENCE [LARGE SCALE GENOMIC DNA]</scope>
    <source>
        <strain evidence="4 5">FACHB-252</strain>
    </source>
</reference>
<proteinExistence type="predicted"/>
<evidence type="ECO:0000313" key="4">
    <source>
        <dbReference type="EMBL" id="MBD2613862.1"/>
    </source>
</evidence>